<comment type="similarity">
    <text evidence="1">Belongs to the LysR transcriptional regulatory family.</text>
</comment>
<dbReference type="GO" id="GO:0003700">
    <property type="term" value="F:DNA-binding transcription factor activity"/>
    <property type="evidence" value="ECO:0007669"/>
    <property type="project" value="InterPro"/>
</dbReference>
<organism evidence="6 7">
    <name type="scientific">Aliivibrio wodanis</name>
    <dbReference type="NCBI Taxonomy" id="80852"/>
    <lineage>
        <taxon>Bacteria</taxon>
        <taxon>Pseudomonadati</taxon>
        <taxon>Pseudomonadota</taxon>
        <taxon>Gammaproteobacteria</taxon>
        <taxon>Vibrionales</taxon>
        <taxon>Vibrionaceae</taxon>
        <taxon>Aliivibrio</taxon>
    </lineage>
</organism>
<dbReference type="InterPro" id="IPR000847">
    <property type="entry name" value="LysR_HTH_N"/>
</dbReference>
<dbReference type="Pfam" id="PF00126">
    <property type="entry name" value="HTH_1"/>
    <property type="match status" value="1"/>
</dbReference>
<dbReference type="PANTHER" id="PTHR30537:SF35">
    <property type="entry name" value="TRANSCRIPTIONAL REGULATORY PROTEIN"/>
    <property type="match status" value="1"/>
</dbReference>
<sequence>MDKVTAAKVFIDVAHSESFTATAERLEMSRSMVTRYVEAMEAWLNTRLLHRTTRKVSLTTIGVQYLAEIQQWVETADNIVNQIQPLGEIRGSIRLAVSMSFGHSQLMAALTEFMAVHSKVSIDVDIQDVATDLIKNRIDLAIRIASSPDPTLIGKPIAKCHSVLVASEHYLTTNSQIQTPEDLLNHSCLGYKNFERHIWHLRQEKEYRSVEIKCRLTANEATALMEAAVHGAGITMQPTYLVHSLIQNGTLKQVLPSWTPQSMDIFVLYPSRRHLSPAVRALIDFLADYFENKIWNE</sequence>
<evidence type="ECO:0000259" key="5">
    <source>
        <dbReference type="PROSITE" id="PS50931"/>
    </source>
</evidence>
<dbReference type="AlphaFoldDB" id="A0A090IBC9"/>
<dbReference type="CDD" id="cd08422">
    <property type="entry name" value="PBP2_CrgA_like"/>
    <property type="match status" value="1"/>
</dbReference>
<dbReference type="PATRIC" id="fig|80852.17.peg.2800"/>
<dbReference type="Proteomes" id="UP000032427">
    <property type="component" value="Chromosome 2"/>
</dbReference>
<dbReference type="Pfam" id="PF03466">
    <property type="entry name" value="LysR_substrate"/>
    <property type="match status" value="1"/>
</dbReference>
<protein>
    <submittedName>
        <fullName evidence="6">HTH-type transcriptional regulator, LysR-family</fullName>
    </submittedName>
</protein>
<keyword evidence="3" id="KW-0238">DNA-binding</keyword>
<name>A0A090IBC9_9GAMM</name>
<dbReference type="InterPro" id="IPR036388">
    <property type="entry name" value="WH-like_DNA-bd_sf"/>
</dbReference>
<dbReference type="KEGG" id="awd:AWOD_II_0060"/>
<dbReference type="InterPro" id="IPR005119">
    <property type="entry name" value="LysR_subst-bd"/>
</dbReference>
<dbReference type="Gene3D" id="3.40.190.290">
    <property type="match status" value="1"/>
</dbReference>
<gene>
    <name evidence="6" type="ORF">AWOD_II_0060</name>
</gene>
<dbReference type="GO" id="GO:0043565">
    <property type="term" value="F:sequence-specific DNA binding"/>
    <property type="evidence" value="ECO:0007669"/>
    <property type="project" value="TreeGrafter"/>
</dbReference>
<keyword evidence="7" id="KW-1185">Reference proteome</keyword>
<keyword evidence="2" id="KW-0805">Transcription regulation</keyword>
<dbReference type="HOGENOM" id="CLU_039613_16_2_6"/>
<evidence type="ECO:0000313" key="6">
    <source>
        <dbReference type="EMBL" id="CED56719.1"/>
    </source>
</evidence>
<proteinExistence type="inferred from homology"/>
<dbReference type="PROSITE" id="PS50931">
    <property type="entry name" value="HTH_LYSR"/>
    <property type="match status" value="1"/>
</dbReference>
<dbReference type="InterPro" id="IPR036390">
    <property type="entry name" value="WH_DNA-bd_sf"/>
</dbReference>
<dbReference type="GeneID" id="28542307"/>
<dbReference type="STRING" id="80852.AWOD_II_0060"/>
<dbReference type="InterPro" id="IPR058163">
    <property type="entry name" value="LysR-type_TF_proteobact-type"/>
</dbReference>
<accession>A0A090IBC9</accession>
<evidence type="ECO:0000256" key="1">
    <source>
        <dbReference type="ARBA" id="ARBA00009437"/>
    </source>
</evidence>
<keyword evidence="4" id="KW-0804">Transcription</keyword>
<feature type="domain" description="HTH lysR-type" evidence="5">
    <location>
        <begin position="1"/>
        <end position="59"/>
    </location>
</feature>
<evidence type="ECO:0000256" key="3">
    <source>
        <dbReference type="ARBA" id="ARBA00023125"/>
    </source>
</evidence>
<dbReference type="EMBL" id="LN554847">
    <property type="protein sequence ID" value="CED56719.1"/>
    <property type="molecule type" value="Genomic_DNA"/>
</dbReference>
<evidence type="ECO:0000256" key="2">
    <source>
        <dbReference type="ARBA" id="ARBA00023015"/>
    </source>
</evidence>
<dbReference type="OrthoDB" id="9786526at2"/>
<dbReference type="FunFam" id="1.10.10.10:FF:000001">
    <property type="entry name" value="LysR family transcriptional regulator"/>
    <property type="match status" value="1"/>
</dbReference>
<dbReference type="GO" id="GO:0006351">
    <property type="term" value="P:DNA-templated transcription"/>
    <property type="evidence" value="ECO:0007669"/>
    <property type="project" value="TreeGrafter"/>
</dbReference>
<dbReference type="Gene3D" id="1.10.10.10">
    <property type="entry name" value="Winged helix-like DNA-binding domain superfamily/Winged helix DNA-binding domain"/>
    <property type="match status" value="1"/>
</dbReference>
<evidence type="ECO:0000256" key="4">
    <source>
        <dbReference type="ARBA" id="ARBA00023163"/>
    </source>
</evidence>
<dbReference type="SUPFAM" id="SSF53850">
    <property type="entry name" value="Periplasmic binding protein-like II"/>
    <property type="match status" value="1"/>
</dbReference>
<dbReference type="FunFam" id="3.40.190.290:FF:000001">
    <property type="entry name" value="Transcriptional regulator, LysR family"/>
    <property type="match status" value="1"/>
</dbReference>
<dbReference type="SUPFAM" id="SSF46785">
    <property type="entry name" value="Winged helix' DNA-binding domain"/>
    <property type="match status" value="1"/>
</dbReference>
<reference evidence="7" key="1">
    <citation type="submission" date="2014-09" db="EMBL/GenBank/DDBJ databases">
        <authorList>
            <person name="Hjerde E."/>
        </authorList>
    </citation>
    <scope>NUCLEOTIDE SEQUENCE [LARGE SCALE GENOMIC DNA]</scope>
    <source>
        <strain evidence="7">06/09/139</strain>
    </source>
</reference>
<dbReference type="PANTHER" id="PTHR30537">
    <property type="entry name" value="HTH-TYPE TRANSCRIPTIONAL REGULATOR"/>
    <property type="match status" value="1"/>
</dbReference>
<evidence type="ECO:0000313" key="7">
    <source>
        <dbReference type="Proteomes" id="UP000032427"/>
    </source>
</evidence>